<dbReference type="Gene3D" id="3.90.1570.10">
    <property type="entry name" value="tt1808, chain A"/>
    <property type="match status" value="1"/>
</dbReference>
<dbReference type="PANTHER" id="PTHR35400">
    <property type="entry name" value="SLR1083 PROTEIN"/>
    <property type="match status" value="1"/>
</dbReference>
<dbReference type="InterPro" id="IPR008538">
    <property type="entry name" value="Uma2"/>
</dbReference>
<dbReference type="InterPro" id="IPR012296">
    <property type="entry name" value="Nuclease_put_TT1808"/>
</dbReference>
<dbReference type="InterPro" id="IPR011335">
    <property type="entry name" value="Restrct_endonuc-II-like"/>
</dbReference>
<proteinExistence type="predicted"/>
<dbReference type="AlphaFoldDB" id="A0A0L8KQF3"/>
<accession>A0A0L8KQF3</accession>
<sequence>MQEESAVSVLTQEGFEELARLGERVDESLRLEFIDGKIGERALPDGDHGRIIEWLTRLCIQSDPGWWLYPDQGLRVEKYRKGNARPDGCLAPSDTFVGQGEWASADGVLMVVEVTSGGSGTGGRDRVEKPRAYAETGIPVYLLVDRTTCEVKVHSQPDGERYEMVATVPFGKTVTLPEPVGMELDTEPLKNWVH</sequence>
<dbReference type="CDD" id="cd06260">
    <property type="entry name" value="DUF820-like"/>
    <property type="match status" value="1"/>
</dbReference>
<evidence type="ECO:0000313" key="3">
    <source>
        <dbReference type="Proteomes" id="UP000037023"/>
    </source>
</evidence>
<evidence type="ECO:0000313" key="2">
    <source>
        <dbReference type="EMBL" id="KOG28173.1"/>
    </source>
</evidence>
<dbReference type="PANTHER" id="PTHR35400:SF3">
    <property type="entry name" value="SLL1072 PROTEIN"/>
    <property type="match status" value="1"/>
</dbReference>
<dbReference type="SUPFAM" id="SSF52980">
    <property type="entry name" value="Restriction endonuclease-like"/>
    <property type="match status" value="1"/>
</dbReference>
<name>A0A0L8KQF3_STRVR</name>
<evidence type="ECO:0000259" key="1">
    <source>
        <dbReference type="Pfam" id="PF05685"/>
    </source>
</evidence>
<comment type="caution">
    <text evidence="2">The sequence shown here is derived from an EMBL/GenBank/DDBJ whole genome shotgun (WGS) entry which is preliminary data.</text>
</comment>
<organism evidence="2 3">
    <name type="scientific">Streptomyces viridochromogenes</name>
    <dbReference type="NCBI Taxonomy" id="1938"/>
    <lineage>
        <taxon>Bacteria</taxon>
        <taxon>Bacillati</taxon>
        <taxon>Actinomycetota</taxon>
        <taxon>Actinomycetes</taxon>
        <taxon>Kitasatosporales</taxon>
        <taxon>Streptomycetaceae</taxon>
        <taxon>Streptomyces</taxon>
    </lineage>
</organism>
<dbReference type="Proteomes" id="UP000037023">
    <property type="component" value="Unassembled WGS sequence"/>
</dbReference>
<reference evidence="2 3" key="1">
    <citation type="submission" date="2015-06" db="EMBL/GenBank/DDBJ databases">
        <authorList>
            <person name="Hoefler B.C."/>
            <person name="Straight P.D."/>
        </authorList>
    </citation>
    <scope>NUCLEOTIDE SEQUENCE [LARGE SCALE GENOMIC DNA]</scope>
    <source>
        <strain evidence="2 3">NRRL 3427</strain>
    </source>
</reference>
<protein>
    <recommendedName>
        <fullName evidence="1">Putative restriction endonuclease domain-containing protein</fullName>
    </recommendedName>
</protein>
<feature type="domain" description="Putative restriction endonuclease" evidence="1">
    <location>
        <begin position="16"/>
        <end position="186"/>
    </location>
</feature>
<dbReference type="Pfam" id="PF05685">
    <property type="entry name" value="Uma2"/>
    <property type="match status" value="1"/>
</dbReference>
<dbReference type="PATRIC" id="fig|1938.6.peg.3026"/>
<gene>
    <name evidence="2" type="ORF">ADK34_13970</name>
</gene>
<dbReference type="EMBL" id="LGUP01000119">
    <property type="protein sequence ID" value="KOG28173.1"/>
    <property type="molecule type" value="Genomic_DNA"/>
</dbReference>